<feature type="region of interest" description="Disordered" evidence="1">
    <location>
        <begin position="55"/>
        <end position="77"/>
    </location>
</feature>
<dbReference type="SUPFAM" id="SSF53187">
    <property type="entry name" value="Zn-dependent exopeptidases"/>
    <property type="match status" value="1"/>
</dbReference>
<accession>A0A673IJS9</accession>
<dbReference type="Proteomes" id="UP000472270">
    <property type="component" value="Unassembled WGS sequence"/>
</dbReference>
<keyword evidence="2" id="KW-0472">Membrane</keyword>
<dbReference type="SUPFAM" id="SSF52025">
    <property type="entry name" value="PA domain"/>
    <property type="match status" value="1"/>
</dbReference>
<reference evidence="3" key="1">
    <citation type="submission" date="2025-08" db="UniProtKB">
        <authorList>
            <consortium name="Ensembl"/>
        </authorList>
    </citation>
    <scope>IDENTIFICATION</scope>
</reference>
<keyword evidence="2" id="KW-0812">Transmembrane</keyword>
<dbReference type="InterPro" id="IPR046450">
    <property type="entry name" value="PA_dom_sf"/>
</dbReference>
<dbReference type="InterPro" id="IPR039373">
    <property type="entry name" value="Peptidase_M28B"/>
</dbReference>
<reference evidence="3" key="2">
    <citation type="submission" date="2025-09" db="UniProtKB">
        <authorList>
            <consortium name="Ensembl"/>
        </authorList>
    </citation>
    <scope>IDENTIFICATION</scope>
</reference>
<dbReference type="Gene3D" id="3.40.630.10">
    <property type="entry name" value="Zn peptidases"/>
    <property type="match status" value="2"/>
</dbReference>
<protein>
    <submittedName>
        <fullName evidence="3">N-acetylated alpha-linked acidic dipeptidase like 2</fullName>
    </submittedName>
</protein>
<dbReference type="Ensembl" id="ENSSRHT00000038930.1">
    <property type="protein sequence ID" value="ENSSRHP00000037841.1"/>
    <property type="gene ID" value="ENSSRHG00000019321.1"/>
</dbReference>
<organism evidence="3 4">
    <name type="scientific">Sinocyclocheilus rhinocerous</name>
    <dbReference type="NCBI Taxonomy" id="307959"/>
    <lineage>
        <taxon>Eukaryota</taxon>
        <taxon>Metazoa</taxon>
        <taxon>Chordata</taxon>
        <taxon>Craniata</taxon>
        <taxon>Vertebrata</taxon>
        <taxon>Euteleostomi</taxon>
        <taxon>Actinopterygii</taxon>
        <taxon>Neopterygii</taxon>
        <taxon>Teleostei</taxon>
        <taxon>Ostariophysi</taxon>
        <taxon>Cypriniformes</taxon>
        <taxon>Cyprinidae</taxon>
        <taxon>Cyprininae</taxon>
        <taxon>Sinocyclocheilus</taxon>
    </lineage>
</organism>
<evidence type="ECO:0000256" key="2">
    <source>
        <dbReference type="SAM" id="Phobius"/>
    </source>
</evidence>
<dbReference type="PANTHER" id="PTHR10404:SF32">
    <property type="entry name" value="INACTIVE N-ACETYLATED-ALPHA-LINKED ACIDIC DIPEPTIDASE-LIKE PROTEIN 2"/>
    <property type="match status" value="1"/>
</dbReference>
<dbReference type="AlphaFoldDB" id="A0A673IJS9"/>
<dbReference type="SUPFAM" id="SSF47672">
    <property type="entry name" value="Transferrin receptor-like dimerisation domain"/>
    <property type="match status" value="1"/>
</dbReference>
<evidence type="ECO:0000313" key="3">
    <source>
        <dbReference type="Ensembl" id="ENSSRHP00000037841.1"/>
    </source>
</evidence>
<keyword evidence="2" id="KW-1133">Transmembrane helix</keyword>
<name>A0A673IJS9_9TELE</name>
<dbReference type="InterPro" id="IPR036757">
    <property type="entry name" value="TFR-like_dimer_dom_sf"/>
</dbReference>
<dbReference type="PANTHER" id="PTHR10404">
    <property type="entry name" value="N-ACETYLATED-ALPHA-LINKED ACIDIC DIPEPTIDASE"/>
    <property type="match status" value="1"/>
</dbReference>
<evidence type="ECO:0000256" key="1">
    <source>
        <dbReference type="SAM" id="MobiDB-lite"/>
    </source>
</evidence>
<dbReference type="Gene3D" id="3.50.30.30">
    <property type="match status" value="1"/>
</dbReference>
<evidence type="ECO:0000313" key="4">
    <source>
        <dbReference type="Proteomes" id="UP000472270"/>
    </source>
</evidence>
<proteinExistence type="predicted"/>
<sequence length="687" mass="75197">MAYRKVRAGHGSLRVRDLENEELHTASLELEWDMEKDLEEPGLDRFQLECVEHQPVSSSSGGGMDPDLEPIQSSVSPHGRFERLQEDPNYVSRFSRSVPKGQRRNGTCLAKCLLAGVGVFALGLLIGRYAFSKEQVKVEPSADTDVLEKIVQGITAEKIQNLNDLFKNLTDVVRYIAQRWEELGLKDVQVTNHTALLSYPGPALSTITDISGNQCYLPSGARCDQPFASTTEPFAFAAYSAVGNLVAEVVDIQYGSPEDLRRVQANVTNKIALLKLGQSPLLYKLSLLAEVGFGGCLLYVDPCDAPFGNKTFGVTLNPGGNPFFREDASTGKSGRDSRHNLTSLLVQPISASLAKMLLSAPAMGQGRPCVPMAIVCLFLVLYVSVPALFPLVDRYVLVGSRHGSWYEGALADWGKGSAVMSQIIASMTAQTRAGWQPDRTIVFCSWGGTSLGNIGSFEWGKENAVVLQSRAVAYVSLHNPVRAPGSLQAIASPSLQQLAAETQKRHSMSCSRGGGCPGRNVSVLQTPGDLSFFSSQLAVPTVEFTYSEFPKTEVPLFLSEAFFPPESSLRETLDPAFKLHETIAKITAEAILRLATDPVLPFYPLDIALDVQNKLRGKNTSRASPLNLFRLSAGAMRLLHFFFQSEVMRPANDPKERDPAHVRMLNDVLRDLEKSFLIPNPPLGFYR</sequence>
<feature type="transmembrane region" description="Helical" evidence="2">
    <location>
        <begin position="112"/>
        <end position="131"/>
    </location>
</feature>
<keyword evidence="4" id="KW-1185">Reference proteome</keyword>
<feature type="transmembrane region" description="Helical" evidence="2">
    <location>
        <begin position="370"/>
        <end position="392"/>
    </location>
</feature>